<evidence type="ECO:0000313" key="1">
    <source>
        <dbReference type="EMBL" id="KXS93846.1"/>
    </source>
</evidence>
<name>A0A139GUG4_9PEZI</name>
<dbReference type="AlphaFoldDB" id="A0A139GUG4"/>
<dbReference type="EMBL" id="LFZN01000376">
    <property type="protein sequence ID" value="KXS93846.1"/>
    <property type="molecule type" value="Genomic_DNA"/>
</dbReference>
<dbReference type="InterPro" id="IPR008441">
    <property type="entry name" value="AfumC-like_glycosyl_Trfase"/>
</dbReference>
<dbReference type="Gene3D" id="3.90.550.20">
    <property type="match status" value="1"/>
</dbReference>
<evidence type="ECO:0000313" key="2">
    <source>
        <dbReference type="Proteomes" id="UP000070133"/>
    </source>
</evidence>
<organism evidence="1 2">
    <name type="scientific">Pseudocercospora eumusae</name>
    <dbReference type="NCBI Taxonomy" id="321146"/>
    <lineage>
        <taxon>Eukaryota</taxon>
        <taxon>Fungi</taxon>
        <taxon>Dikarya</taxon>
        <taxon>Ascomycota</taxon>
        <taxon>Pezizomycotina</taxon>
        <taxon>Dothideomycetes</taxon>
        <taxon>Dothideomycetidae</taxon>
        <taxon>Mycosphaerellales</taxon>
        <taxon>Mycosphaerellaceae</taxon>
        <taxon>Pseudocercospora</taxon>
    </lineage>
</organism>
<gene>
    <name evidence="1" type="ORF">AC578_10454</name>
</gene>
<dbReference type="Proteomes" id="UP000070133">
    <property type="component" value="Unassembled WGS sequence"/>
</dbReference>
<reference evidence="1 2" key="1">
    <citation type="submission" date="2015-07" db="EMBL/GenBank/DDBJ databases">
        <title>Comparative genomics of the Sigatoka disease complex on banana suggests a link between parallel evolutionary changes in Pseudocercospora fijiensis and Pseudocercospora eumusae and increased virulence on the banana host.</title>
        <authorList>
            <person name="Chang T.-C."/>
            <person name="Salvucci A."/>
            <person name="Crous P.W."/>
            <person name="Stergiopoulos I."/>
        </authorList>
    </citation>
    <scope>NUCLEOTIDE SEQUENCE [LARGE SCALE GENOMIC DNA]</scope>
    <source>
        <strain evidence="1 2">CBS 114824</strain>
    </source>
</reference>
<keyword evidence="2" id="KW-1185">Reference proteome</keyword>
<protein>
    <recommendedName>
        <fullName evidence="3">Capsule polysaccharide biosynthesis protein</fullName>
    </recommendedName>
</protein>
<dbReference type="GO" id="GO:0016757">
    <property type="term" value="F:glycosyltransferase activity"/>
    <property type="evidence" value="ECO:0007669"/>
    <property type="project" value="InterPro"/>
</dbReference>
<evidence type="ECO:0008006" key="3">
    <source>
        <dbReference type="Google" id="ProtNLM"/>
    </source>
</evidence>
<proteinExistence type="predicted"/>
<dbReference type="Pfam" id="PF05704">
    <property type="entry name" value="Caps_synth"/>
    <property type="match status" value="1"/>
</dbReference>
<accession>A0A139GUG4</accession>
<dbReference type="InterPro" id="IPR029044">
    <property type="entry name" value="Nucleotide-diphossugar_trans"/>
</dbReference>
<dbReference type="OrthoDB" id="409543at2759"/>
<sequence>MSRISQSDFNIPPEYASALKLIIPIDTRSDSEILATLNQHAPVTTEKNIWAFWDKGLENMPGWCQRNVYDWVRICGDHSDTPEPWTVRVLDAIPSSPNYALNFVSPDQVPQSFVDGEMTGPYIGPHSADFLRGALLYNHGGIFMDVGNILFRHLDHIAWNNLTSPTSPYRIAIPIMYDQVISNSFVMARKSDPFIKAWHDLFTHFWKGRKCHAGIMSDPLLSFASNLNFEDSRQSNFHWDFKVDPITVFEYISQVMAFLRLTMLNSPLPNSSSPQETCATYWQTHIFCFDALQECWAAEHTIGFNGQDFYNTLATRTDVSPESDEYQKAWKLVCRLLSKSSIQKITHGKHLTVSTHLGALWDENEGKDVEAGSFAEVLRYGCTHFEQTRTEIVRMEAKPFKELMDKGVFEP</sequence>
<comment type="caution">
    <text evidence="1">The sequence shown here is derived from an EMBL/GenBank/DDBJ whole genome shotgun (WGS) entry which is preliminary data.</text>
</comment>
<dbReference type="SUPFAM" id="SSF53448">
    <property type="entry name" value="Nucleotide-diphospho-sugar transferases"/>
    <property type="match status" value="1"/>
</dbReference>